<reference evidence="1 2" key="1">
    <citation type="submission" date="2014-04" db="EMBL/GenBank/DDBJ databases">
        <authorList>
            <consortium name="DOE Joint Genome Institute"/>
            <person name="Kuo A."/>
            <person name="Kohler A."/>
            <person name="Jargeat P."/>
            <person name="Nagy L.G."/>
            <person name="Floudas D."/>
            <person name="Copeland A."/>
            <person name="Barry K.W."/>
            <person name="Cichocki N."/>
            <person name="Veneault-Fourrey C."/>
            <person name="LaButti K."/>
            <person name="Lindquist E.A."/>
            <person name="Lipzen A."/>
            <person name="Lundell T."/>
            <person name="Morin E."/>
            <person name="Murat C."/>
            <person name="Sun H."/>
            <person name="Tunlid A."/>
            <person name="Henrissat B."/>
            <person name="Grigoriev I.V."/>
            <person name="Hibbett D.S."/>
            <person name="Martin F."/>
            <person name="Nordberg H.P."/>
            <person name="Cantor M.N."/>
            <person name="Hua S.X."/>
        </authorList>
    </citation>
    <scope>NUCLEOTIDE SEQUENCE [LARGE SCALE GENOMIC DNA]</scope>
    <source>
        <strain evidence="1 2">Ve08.2h10</strain>
    </source>
</reference>
<dbReference type="HOGENOM" id="CLU_2073898_0_0_1"/>
<dbReference type="Proteomes" id="UP000054538">
    <property type="component" value="Unassembled WGS sequence"/>
</dbReference>
<accession>A0A0D0CUM0</accession>
<organism evidence="1 2">
    <name type="scientific">Paxillus rubicundulus Ve08.2h10</name>
    <dbReference type="NCBI Taxonomy" id="930991"/>
    <lineage>
        <taxon>Eukaryota</taxon>
        <taxon>Fungi</taxon>
        <taxon>Dikarya</taxon>
        <taxon>Basidiomycota</taxon>
        <taxon>Agaricomycotina</taxon>
        <taxon>Agaricomycetes</taxon>
        <taxon>Agaricomycetidae</taxon>
        <taxon>Boletales</taxon>
        <taxon>Paxilineae</taxon>
        <taxon>Paxillaceae</taxon>
        <taxon>Paxillus</taxon>
    </lineage>
</organism>
<keyword evidence="2" id="KW-1185">Reference proteome</keyword>
<dbReference type="EMBL" id="KN826360">
    <property type="protein sequence ID" value="KIK79158.1"/>
    <property type="molecule type" value="Genomic_DNA"/>
</dbReference>
<gene>
    <name evidence="1" type="ORF">PAXRUDRAFT_291414</name>
</gene>
<sequence>MGSHFVLLIQQRLPCVISFLYPMEGTLSPWFLYSAFIESICPPTVTFDHGVLGIVETERPKSYYLLELSFAKKLKCTLPLMSAGLHLVDACAVSKAHENWTVRLNRPCFRGSCACQPD</sequence>
<dbReference type="AlphaFoldDB" id="A0A0D0CUM0"/>
<dbReference type="InParanoid" id="A0A0D0CUM0"/>
<proteinExistence type="predicted"/>
<evidence type="ECO:0000313" key="1">
    <source>
        <dbReference type="EMBL" id="KIK79158.1"/>
    </source>
</evidence>
<evidence type="ECO:0000313" key="2">
    <source>
        <dbReference type="Proteomes" id="UP000054538"/>
    </source>
</evidence>
<protein>
    <submittedName>
        <fullName evidence="1">Uncharacterized protein</fullName>
    </submittedName>
</protein>
<name>A0A0D0CUM0_9AGAM</name>
<reference evidence="2" key="2">
    <citation type="submission" date="2015-01" db="EMBL/GenBank/DDBJ databases">
        <title>Evolutionary Origins and Diversification of the Mycorrhizal Mutualists.</title>
        <authorList>
            <consortium name="DOE Joint Genome Institute"/>
            <consortium name="Mycorrhizal Genomics Consortium"/>
            <person name="Kohler A."/>
            <person name="Kuo A."/>
            <person name="Nagy L.G."/>
            <person name="Floudas D."/>
            <person name="Copeland A."/>
            <person name="Barry K.W."/>
            <person name="Cichocki N."/>
            <person name="Veneault-Fourrey C."/>
            <person name="LaButti K."/>
            <person name="Lindquist E.A."/>
            <person name="Lipzen A."/>
            <person name="Lundell T."/>
            <person name="Morin E."/>
            <person name="Murat C."/>
            <person name="Riley R."/>
            <person name="Ohm R."/>
            <person name="Sun H."/>
            <person name="Tunlid A."/>
            <person name="Henrissat B."/>
            <person name="Grigoriev I.V."/>
            <person name="Hibbett D.S."/>
            <person name="Martin F."/>
        </authorList>
    </citation>
    <scope>NUCLEOTIDE SEQUENCE [LARGE SCALE GENOMIC DNA]</scope>
    <source>
        <strain evidence="2">Ve08.2h10</strain>
    </source>
</reference>